<keyword evidence="5 7" id="KW-1133">Transmembrane helix</keyword>
<comment type="similarity">
    <text evidence="2">Belongs to the glycosyltransferase 31 family. Beta3-Gal-T subfamily.</text>
</comment>
<evidence type="ECO:0008006" key="10">
    <source>
        <dbReference type="Google" id="ProtNLM"/>
    </source>
</evidence>
<evidence type="ECO:0000256" key="3">
    <source>
        <dbReference type="ARBA" id="ARBA00022692"/>
    </source>
</evidence>
<evidence type="ECO:0000256" key="2">
    <source>
        <dbReference type="ARBA" id="ARBA00006462"/>
    </source>
</evidence>
<accession>A0A0F4GVI1</accession>
<evidence type="ECO:0000313" key="8">
    <source>
        <dbReference type="EMBL" id="KJY01254.1"/>
    </source>
</evidence>
<evidence type="ECO:0000256" key="5">
    <source>
        <dbReference type="ARBA" id="ARBA00022989"/>
    </source>
</evidence>
<dbReference type="STRING" id="1047168.A0A0F4GVI1"/>
<evidence type="ECO:0000256" key="6">
    <source>
        <dbReference type="ARBA" id="ARBA00023136"/>
    </source>
</evidence>
<sequence length="498" mass="56745">MHAAAFTPQRSAWFTRWYFVAAALVVTIWIFHDSVSKAHGRLDSLRSGAQDTESIPAVVPATELPALDEPILDTPSIEENATHELVVVDSIKTPSINSSCPDRPGQEDIFIIFKTGATELYKKLPMHLATALKCMPNYILVSNIEQDVGNYHVHNVLTSVTKETQQEQEVFRFNEHMEALQDAGQDIGAYTGTDAWNLDKWKFLPMYHRAWEVAPGNIKWFVMIEADTTFSWQNFMLWTEKHDPTQELYLGGVNGYGDISFAHGGTGVVMSRPALEKLEKRRQDEPGGVEVYDRRWEKKTADNCCGDVIVAAALREVDILVQGAGREFQGGTMNSMDFHPASECTPSITFHHATPRRVDTLFRFEEAWVAEHGTRVPYTYTDLFYPFIEPYAKGNRSDWNSLSQKEKFKIEDNELSPEKMELARSKEACVNYCVQREECLQWTYSPEEGCGWDDVIRLGTMDAKDAKIHYTSGWMDDRIEETKKNRRKCREELAAKEG</sequence>
<dbReference type="PANTHER" id="PTHR23033:SF47">
    <property type="entry name" value="APPLE DOMAIN-CONTAINING PROTEIN-RELATED"/>
    <property type="match status" value="1"/>
</dbReference>
<feature type="transmembrane region" description="Helical" evidence="7">
    <location>
        <begin position="12"/>
        <end position="31"/>
    </location>
</feature>
<keyword evidence="3 7" id="KW-0812">Transmembrane</keyword>
<dbReference type="PANTHER" id="PTHR23033">
    <property type="entry name" value="BETA1,3-GALACTOSYLTRANSFERASE"/>
    <property type="match status" value="1"/>
</dbReference>
<protein>
    <recommendedName>
        <fullName evidence="10">Glycosyltransferase family 31 protein</fullName>
    </recommendedName>
</protein>
<dbReference type="Proteomes" id="UP000033647">
    <property type="component" value="Unassembled WGS sequence"/>
</dbReference>
<dbReference type="OrthoDB" id="3636068at2759"/>
<evidence type="ECO:0000256" key="4">
    <source>
        <dbReference type="ARBA" id="ARBA00022968"/>
    </source>
</evidence>
<dbReference type="AlphaFoldDB" id="A0A0F4GVI1"/>
<comment type="caution">
    <text evidence="8">The sequence shown here is derived from an EMBL/GenBank/DDBJ whole genome shotgun (WGS) entry which is preliminary data.</text>
</comment>
<keyword evidence="6 7" id="KW-0472">Membrane</keyword>
<evidence type="ECO:0000313" key="9">
    <source>
        <dbReference type="Proteomes" id="UP000033647"/>
    </source>
</evidence>
<organism evidence="8 9">
    <name type="scientific">Zymoseptoria brevis</name>
    <dbReference type="NCBI Taxonomy" id="1047168"/>
    <lineage>
        <taxon>Eukaryota</taxon>
        <taxon>Fungi</taxon>
        <taxon>Dikarya</taxon>
        <taxon>Ascomycota</taxon>
        <taxon>Pezizomycotina</taxon>
        <taxon>Dothideomycetes</taxon>
        <taxon>Dothideomycetidae</taxon>
        <taxon>Mycosphaerellales</taxon>
        <taxon>Mycosphaerellaceae</taxon>
        <taxon>Zymoseptoria</taxon>
    </lineage>
</organism>
<keyword evidence="9" id="KW-1185">Reference proteome</keyword>
<dbReference type="EMBL" id="LAFY01000290">
    <property type="protein sequence ID" value="KJY01254.1"/>
    <property type="molecule type" value="Genomic_DNA"/>
</dbReference>
<dbReference type="InterPro" id="IPR026050">
    <property type="entry name" value="C1GALT1/C1GALT1_chp1"/>
</dbReference>
<dbReference type="Gene3D" id="3.90.550.50">
    <property type="match status" value="1"/>
</dbReference>
<dbReference type="GO" id="GO:0016020">
    <property type="term" value="C:membrane"/>
    <property type="evidence" value="ECO:0007669"/>
    <property type="project" value="UniProtKB-SubCell"/>
</dbReference>
<reference evidence="8 9" key="1">
    <citation type="submission" date="2015-03" db="EMBL/GenBank/DDBJ databases">
        <title>RNA-seq based gene annotation and comparative genomics of four Zymoseptoria species reveal species-specific pathogenicity related genes and transposable element activity.</title>
        <authorList>
            <person name="Grandaubert J."/>
            <person name="Bhattacharyya A."/>
            <person name="Stukenbrock E.H."/>
        </authorList>
    </citation>
    <scope>NUCLEOTIDE SEQUENCE [LARGE SCALE GENOMIC DNA]</scope>
    <source>
        <strain evidence="8 9">Zb18110</strain>
    </source>
</reference>
<proteinExistence type="inferred from homology"/>
<gene>
    <name evidence="8" type="ORF">TI39_contig298g00061</name>
</gene>
<evidence type="ECO:0000256" key="1">
    <source>
        <dbReference type="ARBA" id="ARBA00004606"/>
    </source>
</evidence>
<evidence type="ECO:0000256" key="7">
    <source>
        <dbReference type="SAM" id="Phobius"/>
    </source>
</evidence>
<keyword evidence="4" id="KW-0735">Signal-anchor</keyword>
<comment type="subcellular location">
    <subcellularLocation>
        <location evidence="1">Membrane</location>
        <topology evidence="1">Single-pass type II membrane protein</topology>
    </subcellularLocation>
</comment>
<name>A0A0F4GVI1_9PEZI</name>